<dbReference type="RefSeq" id="WP_191758321.1">
    <property type="nucleotide sequence ID" value="NZ_VJXY01000014.1"/>
</dbReference>
<evidence type="ECO:0000256" key="1">
    <source>
        <dbReference type="SAM" id="MobiDB-lite"/>
    </source>
</evidence>
<feature type="compositionally biased region" description="Polar residues" evidence="1">
    <location>
        <begin position="181"/>
        <end position="192"/>
    </location>
</feature>
<gene>
    <name evidence="2" type="ORF">FNW02_14915</name>
</gene>
<feature type="compositionally biased region" description="Low complexity" evidence="1">
    <location>
        <begin position="200"/>
        <end position="210"/>
    </location>
</feature>
<dbReference type="Proteomes" id="UP001165986">
    <property type="component" value="Unassembled WGS sequence"/>
</dbReference>
<comment type="caution">
    <text evidence="2">The sequence shown here is derived from an EMBL/GenBank/DDBJ whole genome shotgun (WGS) entry which is preliminary data.</text>
</comment>
<feature type="region of interest" description="Disordered" evidence="1">
    <location>
        <begin position="181"/>
        <end position="247"/>
    </location>
</feature>
<protein>
    <submittedName>
        <fullName evidence="2">Uncharacterized protein</fullName>
    </submittedName>
</protein>
<proteinExistence type="predicted"/>
<reference evidence="2" key="1">
    <citation type="submission" date="2019-07" db="EMBL/GenBank/DDBJ databases">
        <title>Toxilogical consequences of a new and cryptic species of cyanobacteria (Komarekiella delphini-convector) recovered from the epidermis of a bottlenose dolphin and 1500 ft. in the air.</title>
        <authorList>
            <person name="Brown A.O."/>
            <person name="Dvorak P."/>
            <person name="Villanueva C.D."/>
            <person name="Foss A.J."/>
            <person name="Garvey A.D."/>
            <person name="Gibson Q.A."/>
            <person name="Johansen J.R."/>
            <person name="Casamatta D.A."/>
        </authorList>
    </citation>
    <scope>NUCLEOTIDE SEQUENCE</scope>
    <source>
        <strain evidence="2">SJRDD-AB1</strain>
    </source>
</reference>
<keyword evidence="3" id="KW-1185">Reference proteome</keyword>
<name>A0AA40SXV2_9NOST</name>
<dbReference type="AlphaFoldDB" id="A0AA40SXV2"/>
<sequence>MLKTVPDTFADLATALLIHYSFDLGGYNAVDLVNRWQTQYPIYWLHLAVIEALYQGRYKAVSVQQILVFWQRRGQATHHFNMEFERLICSKFPESLTASTAPTLPPIHKNTSAETKNLQLPPAKVSKGYQQSNTASIQLVTREQKAALGAAETKQASKDNQNIPKLPHSREFASLATRQLASAVSHRQTSDGSPPPTTSPIPTKTKLLPPAAIHPPIGQFTPEKSDRSESFTSKLKAMYGEQRQPLV</sequence>
<dbReference type="EMBL" id="VJXY01000014">
    <property type="protein sequence ID" value="MBD6617090.1"/>
    <property type="molecule type" value="Genomic_DNA"/>
</dbReference>
<evidence type="ECO:0000313" key="3">
    <source>
        <dbReference type="Proteomes" id="UP001165986"/>
    </source>
</evidence>
<accession>A0AA40SXV2</accession>
<evidence type="ECO:0000313" key="2">
    <source>
        <dbReference type="EMBL" id="MBD6617090.1"/>
    </source>
</evidence>
<organism evidence="2 3">
    <name type="scientific">Komarekiella delphini-convector SJRDD-AB1</name>
    <dbReference type="NCBI Taxonomy" id="2593771"/>
    <lineage>
        <taxon>Bacteria</taxon>
        <taxon>Bacillati</taxon>
        <taxon>Cyanobacteriota</taxon>
        <taxon>Cyanophyceae</taxon>
        <taxon>Nostocales</taxon>
        <taxon>Nostocaceae</taxon>
        <taxon>Komarekiella</taxon>
        <taxon>Komarekiella delphini-convector</taxon>
    </lineage>
</organism>